<sequence length="173" mass="19331">MSPFGLDWQLIIGGRSMLTCRGLSGFHRRGDETMGTGAVGNNYEDECRRSLAEEQAKSLAGTNNWEHVDREQVHQDWDVLYREITTLLDGGSLPGDQQIQELVRRHFDIACRFYTPSRKAYVGMSLFYAEDEAMRAFHDSYHPGMVDFLGAAIKVFAEQGSGFAPSAEAETSA</sequence>
<dbReference type="InterPro" id="IPR012925">
    <property type="entry name" value="TipAS_dom"/>
</dbReference>
<protein>
    <submittedName>
        <fullName evidence="2">TipAS antibiotic-recognition domain-containing protein</fullName>
    </submittedName>
</protein>
<reference evidence="2 3" key="1">
    <citation type="submission" date="2024-10" db="EMBL/GenBank/DDBJ databases">
        <title>The Natural Products Discovery Center: Release of the First 8490 Sequenced Strains for Exploring Actinobacteria Biosynthetic Diversity.</title>
        <authorList>
            <person name="Kalkreuter E."/>
            <person name="Kautsar S.A."/>
            <person name="Yang D."/>
            <person name="Bader C.D."/>
            <person name="Teijaro C.N."/>
            <person name="Fluegel L."/>
            <person name="Davis C.M."/>
            <person name="Simpson J.R."/>
            <person name="Lauterbach L."/>
            <person name="Steele A.D."/>
            <person name="Gui C."/>
            <person name="Meng S."/>
            <person name="Li G."/>
            <person name="Viehrig K."/>
            <person name="Ye F."/>
            <person name="Su P."/>
            <person name="Kiefer A.F."/>
            <person name="Nichols A."/>
            <person name="Cepeda A.J."/>
            <person name="Yan W."/>
            <person name="Fan B."/>
            <person name="Jiang Y."/>
            <person name="Adhikari A."/>
            <person name="Zheng C.-J."/>
            <person name="Schuster L."/>
            <person name="Cowan T.M."/>
            <person name="Smanski M.J."/>
            <person name="Chevrette M.G."/>
            <person name="De Carvalho L.P.S."/>
            <person name="Shen B."/>
        </authorList>
    </citation>
    <scope>NUCLEOTIDE SEQUENCE [LARGE SCALE GENOMIC DNA]</scope>
    <source>
        <strain evidence="2 3">NPDC013366</strain>
    </source>
</reference>
<dbReference type="SUPFAM" id="SSF89082">
    <property type="entry name" value="Antibiotic binding domain of TipA-like multidrug resistance regulators"/>
    <property type="match status" value="1"/>
</dbReference>
<keyword evidence="3" id="KW-1185">Reference proteome</keyword>
<dbReference type="InterPro" id="IPR036244">
    <property type="entry name" value="TipA-like_antibiotic-bd"/>
</dbReference>
<dbReference type="EMBL" id="JBICBM010000026">
    <property type="protein sequence ID" value="MFF9887098.1"/>
    <property type="molecule type" value="Genomic_DNA"/>
</dbReference>
<dbReference type="Pfam" id="PF07739">
    <property type="entry name" value="TipAS"/>
    <property type="match status" value="1"/>
</dbReference>
<gene>
    <name evidence="2" type="ORF">ACF1HC_36780</name>
</gene>
<evidence type="ECO:0000313" key="3">
    <source>
        <dbReference type="Proteomes" id="UP001603418"/>
    </source>
</evidence>
<proteinExistence type="predicted"/>
<dbReference type="Gene3D" id="1.10.490.50">
    <property type="entry name" value="Antibiotic binding domain of TipA-like multidrug resistance regulators"/>
    <property type="match status" value="1"/>
</dbReference>
<feature type="domain" description="TipAS antibiotic-recognition" evidence="1">
    <location>
        <begin position="43"/>
        <end position="156"/>
    </location>
</feature>
<evidence type="ECO:0000313" key="2">
    <source>
        <dbReference type="EMBL" id="MFF9887098.1"/>
    </source>
</evidence>
<name>A0ABW6Z844_9ACTN</name>
<dbReference type="Proteomes" id="UP001603418">
    <property type="component" value="Unassembled WGS sequence"/>
</dbReference>
<evidence type="ECO:0000259" key="1">
    <source>
        <dbReference type="Pfam" id="PF07739"/>
    </source>
</evidence>
<dbReference type="RefSeq" id="WP_244405344.1">
    <property type="nucleotide sequence ID" value="NZ_JBFACJ010000055.1"/>
</dbReference>
<comment type="caution">
    <text evidence="2">The sequence shown here is derived from an EMBL/GenBank/DDBJ whole genome shotgun (WGS) entry which is preliminary data.</text>
</comment>
<organism evidence="2 3">
    <name type="scientific">Streptomyces eurythermus</name>
    <dbReference type="NCBI Taxonomy" id="42237"/>
    <lineage>
        <taxon>Bacteria</taxon>
        <taxon>Bacillati</taxon>
        <taxon>Actinomycetota</taxon>
        <taxon>Actinomycetes</taxon>
        <taxon>Kitasatosporales</taxon>
        <taxon>Streptomycetaceae</taxon>
        <taxon>Streptomyces</taxon>
    </lineage>
</organism>
<accession>A0ABW6Z844</accession>